<proteinExistence type="inferred from homology"/>
<dbReference type="EMBL" id="CP011801">
    <property type="protein sequence ID" value="ALA61018.1"/>
    <property type="molecule type" value="Genomic_DNA"/>
</dbReference>
<feature type="transmembrane region" description="Helical" evidence="7">
    <location>
        <begin position="68"/>
        <end position="87"/>
    </location>
</feature>
<dbReference type="EC" id="2.7.8.-" evidence="9"/>
<dbReference type="InterPro" id="IPR003362">
    <property type="entry name" value="Bact_transf"/>
</dbReference>
<feature type="domain" description="Bacterial sugar transferase" evidence="8">
    <location>
        <begin position="261"/>
        <end position="440"/>
    </location>
</feature>
<evidence type="ECO:0000313" key="9">
    <source>
        <dbReference type="EMBL" id="ALA61018.1"/>
    </source>
</evidence>
<dbReference type="Pfam" id="PF02397">
    <property type="entry name" value="Bac_transf"/>
    <property type="match status" value="1"/>
</dbReference>
<dbReference type="Pfam" id="PF13727">
    <property type="entry name" value="CoA_binding_3"/>
    <property type="match status" value="1"/>
</dbReference>
<feature type="transmembrane region" description="Helical" evidence="7">
    <location>
        <begin position="266"/>
        <end position="287"/>
    </location>
</feature>
<protein>
    <submittedName>
        <fullName evidence="9">Putative Undecaprenyl-phosphate glucose phosphotransferase</fullName>
        <ecNumber evidence="9">2.7.8.-</ecNumber>
    </submittedName>
</protein>
<dbReference type="RefSeq" id="WP_053381784.1">
    <property type="nucleotide sequence ID" value="NZ_CP011801.1"/>
</dbReference>
<dbReference type="PATRIC" id="fig|42253.5.peg.4582"/>
<feature type="transmembrane region" description="Helical" evidence="7">
    <location>
        <begin position="99"/>
        <end position="118"/>
    </location>
</feature>
<dbReference type="InterPro" id="IPR017473">
    <property type="entry name" value="Undecaprenyl-P_gluc_Ptfrase"/>
</dbReference>
<dbReference type="NCBIfam" id="TIGR03023">
    <property type="entry name" value="WcaJ_sugtrans"/>
    <property type="match status" value="1"/>
</dbReference>
<dbReference type="Proteomes" id="UP000069205">
    <property type="component" value="Chromosome"/>
</dbReference>
<dbReference type="InterPro" id="IPR017475">
    <property type="entry name" value="EPS_sugar_tfrase"/>
</dbReference>
<evidence type="ECO:0000259" key="8">
    <source>
        <dbReference type="Pfam" id="PF02397"/>
    </source>
</evidence>
<comment type="subcellular location">
    <subcellularLocation>
        <location evidence="1">Membrane</location>
        <topology evidence="1">Multi-pass membrane protein</topology>
    </subcellularLocation>
</comment>
<dbReference type="KEGG" id="nmv:NITMOv2_4647"/>
<evidence type="ECO:0000256" key="3">
    <source>
        <dbReference type="ARBA" id="ARBA00022679"/>
    </source>
</evidence>
<dbReference type="Gene3D" id="3.40.50.720">
    <property type="entry name" value="NAD(P)-binding Rossmann-like Domain"/>
    <property type="match status" value="1"/>
</dbReference>
<gene>
    <name evidence="9" type="ORF">NITMOv2_4647</name>
</gene>
<dbReference type="GO" id="GO:0016780">
    <property type="term" value="F:phosphotransferase activity, for other substituted phosphate groups"/>
    <property type="evidence" value="ECO:0007669"/>
    <property type="project" value="TreeGrafter"/>
</dbReference>
<keyword evidence="3 9" id="KW-0808">Transferase</keyword>
<feature type="transmembrane region" description="Helical" evidence="7">
    <location>
        <begin position="34"/>
        <end position="56"/>
    </location>
</feature>
<sequence length="448" mass="50398">MLKRHTTPLLSLALLLDLAFMAGAWRLAGSNEAWPLAPMSLLWMISAWLFDLHRLSPMRTVRHEIRDVLAANTFFLGLLVVAALWFLDRPLQTSLLATFWLFNLAGLGLSRALVRSLLQNAGQWRWTRRVALIVGTGTVARRLAHRLRRTPQYGIVLRGFLSESDGEVGRAYDGVPVVGALSDLAATVDDGIDVVLLCLPAHLEPQAEKLLHELRNSTADVKFVPAVAATDTLGMDAYMFEGFPMITLQGARVQGWHQAGKRLVDIVGAVAGLIVTAPLLAAIALLVKVSSPGPVLYRQVRMSLAGQPFVMLKFRTMREQAERHTGPVWTVPEDPRVTRIGRLLRKTSLDELPQLWNVLKGEMSLVGPRPERPTYIEMFRLAYPAYMLRLKVKAGMTGWAQINGWRGNTSLHHRIAHDLYYIQHWSLWFDLKILWHTLWKGLLHENAY</sequence>
<comment type="similarity">
    <text evidence="2">Belongs to the bacterial sugar transferase family.</text>
</comment>
<dbReference type="PANTHER" id="PTHR30576:SF0">
    <property type="entry name" value="UNDECAPRENYL-PHOSPHATE N-ACETYLGALACTOSAMINYL 1-PHOSPHATE TRANSFERASE-RELATED"/>
    <property type="match status" value="1"/>
</dbReference>
<dbReference type="InterPro" id="IPR036291">
    <property type="entry name" value="NAD(P)-bd_dom_sf"/>
</dbReference>
<dbReference type="NCBIfam" id="TIGR03025">
    <property type="entry name" value="EPS_sugtrans"/>
    <property type="match status" value="1"/>
</dbReference>
<name>A0A0K2GJ91_NITMO</name>
<keyword evidence="6 7" id="KW-0472">Membrane</keyword>
<dbReference type="OrthoDB" id="9795351at2"/>
<evidence type="ECO:0000256" key="7">
    <source>
        <dbReference type="SAM" id="Phobius"/>
    </source>
</evidence>
<evidence type="ECO:0000256" key="4">
    <source>
        <dbReference type="ARBA" id="ARBA00022692"/>
    </source>
</evidence>
<dbReference type="PANTHER" id="PTHR30576">
    <property type="entry name" value="COLANIC BIOSYNTHESIS UDP-GLUCOSE LIPID CARRIER TRANSFERASE"/>
    <property type="match status" value="1"/>
</dbReference>
<keyword evidence="4 7" id="KW-0812">Transmembrane</keyword>
<keyword evidence="5 7" id="KW-1133">Transmembrane helix</keyword>
<dbReference type="SUPFAM" id="SSF51735">
    <property type="entry name" value="NAD(P)-binding Rossmann-fold domains"/>
    <property type="match status" value="1"/>
</dbReference>
<dbReference type="AlphaFoldDB" id="A0A0K2GJ91"/>
<accession>A0A0K2GJ91</accession>
<evidence type="ECO:0000313" key="10">
    <source>
        <dbReference type="Proteomes" id="UP000069205"/>
    </source>
</evidence>
<evidence type="ECO:0000256" key="5">
    <source>
        <dbReference type="ARBA" id="ARBA00022989"/>
    </source>
</evidence>
<dbReference type="STRING" id="42253.NITMOv2_4647"/>
<evidence type="ECO:0000256" key="6">
    <source>
        <dbReference type="ARBA" id="ARBA00023136"/>
    </source>
</evidence>
<reference evidence="9 10" key="1">
    <citation type="journal article" date="2015" name="Proc. Natl. Acad. Sci. U.S.A.">
        <title>Expanded metabolic versatility of ubiquitous nitrite-oxidizing bacteria from the genus Nitrospira.</title>
        <authorList>
            <person name="Koch H."/>
            <person name="Lucker S."/>
            <person name="Albertsen M."/>
            <person name="Kitzinger K."/>
            <person name="Herbold C."/>
            <person name="Spieck E."/>
            <person name="Nielsen P.H."/>
            <person name="Wagner M."/>
            <person name="Daims H."/>
        </authorList>
    </citation>
    <scope>NUCLEOTIDE SEQUENCE [LARGE SCALE GENOMIC DNA]</scope>
    <source>
        <strain evidence="9 10">NSP M-1</strain>
    </source>
</reference>
<evidence type="ECO:0000256" key="1">
    <source>
        <dbReference type="ARBA" id="ARBA00004141"/>
    </source>
</evidence>
<evidence type="ECO:0000256" key="2">
    <source>
        <dbReference type="ARBA" id="ARBA00006464"/>
    </source>
</evidence>
<keyword evidence="10" id="KW-1185">Reference proteome</keyword>
<organism evidence="9 10">
    <name type="scientific">Nitrospira moscoviensis</name>
    <dbReference type="NCBI Taxonomy" id="42253"/>
    <lineage>
        <taxon>Bacteria</taxon>
        <taxon>Pseudomonadati</taxon>
        <taxon>Nitrospirota</taxon>
        <taxon>Nitrospiria</taxon>
        <taxon>Nitrospirales</taxon>
        <taxon>Nitrospiraceae</taxon>
        <taxon>Nitrospira</taxon>
    </lineage>
</organism>
<dbReference type="GO" id="GO:0016020">
    <property type="term" value="C:membrane"/>
    <property type="evidence" value="ECO:0007669"/>
    <property type="project" value="UniProtKB-SubCell"/>
</dbReference>